<accession>A0A2T9YS02</accession>
<evidence type="ECO:0000313" key="3">
    <source>
        <dbReference type="Proteomes" id="UP000245609"/>
    </source>
</evidence>
<reference evidence="2 3" key="1">
    <citation type="journal article" date="2018" name="MBio">
        <title>Comparative Genomics Reveals the Core Gene Toolbox for the Fungus-Insect Symbiosis.</title>
        <authorList>
            <person name="Wang Y."/>
            <person name="Stata M."/>
            <person name="Wang W."/>
            <person name="Stajich J.E."/>
            <person name="White M.M."/>
            <person name="Moncalvo J.M."/>
        </authorList>
    </citation>
    <scope>NUCLEOTIDE SEQUENCE [LARGE SCALE GENOMIC DNA]</scope>
    <source>
        <strain evidence="2 3">SC-DP-2</strain>
    </source>
</reference>
<feature type="compositionally biased region" description="Basic and acidic residues" evidence="1">
    <location>
        <begin position="95"/>
        <end position="118"/>
    </location>
</feature>
<comment type="caution">
    <text evidence="2">The sequence shown here is derived from an EMBL/GenBank/DDBJ whole genome shotgun (WGS) entry which is preliminary data.</text>
</comment>
<dbReference type="OrthoDB" id="5627113at2759"/>
<proteinExistence type="predicted"/>
<organism evidence="2 3">
    <name type="scientific">Smittium megazygosporum</name>
    <dbReference type="NCBI Taxonomy" id="133381"/>
    <lineage>
        <taxon>Eukaryota</taxon>
        <taxon>Fungi</taxon>
        <taxon>Fungi incertae sedis</taxon>
        <taxon>Zoopagomycota</taxon>
        <taxon>Kickxellomycotina</taxon>
        <taxon>Harpellomycetes</taxon>
        <taxon>Harpellales</taxon>
        <taxon>Legeriomycetaceae</taxon>
        <taxon>Smittium</taxon>
    </lineage>
</organism>
<protein>
    <submittedName>
        <fullName evidence="2">Uncharacterized protein</fullName>
    </submittedName>
</protein>
<dbReference type="Proteomes" id="UP000245609">
    <property type="component" value="Unassembled WGS sequence"/>
</dbReference>
<sequence length="128" mass="14131">MDNSDMHNEQTSQTQDQGRKPSLKSRFSYFSGLMEKNAGKLMKKQDWVDKGEKAMSENKPLSSAKKSTTNTTDSDMPSSHTDTSNTMNKMSSDLKSGDAEHADRSMSAHSRDSSKIIPDDTGANVYSD</sequence>
<feature type="compositionally biased region" description="Polar residues" evidence="1">
    <location>
        <begin position="59"/>
        <end position="94"/>
    </location>
</feature>
<feature type="compositionally biased region" description="Basic and acidic residues" evidence="1">
    <location>
        <begin position="43"/>
        <end position="56"/>
    </location>
</feature>
<evidence type="ECO:0000313" key="2">
    <source>
        <dbReference type="EMBL" id="PVU95109.1"/>
    </source>
</evidence>
<gene>
    <name evidence="2" type="ORF">BB560_005884</name>
</gene>
<evidence type="ECO:0000256" key="1">
    <source>
        <dbReference type="SAM" id="MobiDB-lite"/>
    </source>
</evidence>
<dbReference type="AlphaFoldDB" id="A0A2T9YS02"/>
<dbReference type="EMBL" id="MBFS01002584">
    <property type="protein sequence ID" value="PVU95109.1"/>
    <property type="molecule type" value="Genomic_DNA"/>
</dbReference>
<keyword evidence="3" id="KW-1185">Reference proteome</keyword>
<feature type="region of interest" description="Disordered" evidence="1">
    <location>
        <begin position="1"/>
        <end position="128"/>
    </location>
</feature>
<name>A0A2T9YS02_9FUNG</name>